<evidence type="ECO:0000313" key="2">
    <source>
        <dbReference type="EMBL" id="GGN66001.1"/>
    </source>
</evidence>
<comment type="caution">
    <text evidence="2">The sequence shown here is derived from an EMBL/GenBank/DDBJ whole genome shotgun (WGS) entry which is preliminary data.</text>
</comment>
<dbReference type="RefSeq" id="WP_188859308.1">
    <property type="nucleotide sequence ID" value="NZ_BMOS01000042.1"/>
</dbReference>
<dbReference type="AlphaFoldDB" id="A0A918D574"/>
<dbReference type="EMBL" id="BMOS01000042">
    <property type="protein sequence ID" value="GGN66001.1"/>
    <property type="molecule type" value="Genomic_DNA"/>
</dbReference>
<reference evidence="2" key="1">
    <citation type="journal article" date="2014" name="Int. J. Syst. Evol. Microbiol.">
        <title>Complete genome sequence of Corynebacterium casei LMG S-19264T (=DSM 44701T), isolated from a smear-ripened cheese.</title>
        <authorList>
            <consortium name="US DOE Joint Genome Institute (JGI-PGF)"/>
            <person name="Walter F."/>
            <person name="Albersmeier A."/>
            <person name="Kalinowski J."/>
            <person name="Ruckert C."/>
        </authorList>
    </citation>
    <scope>NUCLEOTIDE SEQUENCE</scope>
    <source>
        <strain evidence="2">JCM 17251</strain>
    </source>
</reference>
<feature type="transmembrane region" description="Helical" evidence="1">
    <location>
        <begin position="56"/>
        <end position="77"/>
    </location>
</feature>
<accession>A0A918D574</accession>
<gene>
    <name evidence="2" type="ORF">GCM10007971_35440</name>
</gene>
<organism evidence="2 3">
    <name type="scientific">Oceanobacillus indicireducens</name>
    <dbReference type="NCBI Taxonomy" id="1004261"/>
    <lineage>
        <taxon>Bacteria</taxon>
        <taxon>Bacillati</taxon>
        <taxon>Bacillota</taxon>
        <taxon>Bacilli</taxon>
        <taxon>Bacillales</taxon>
        <taxon>Bacillaceae</taxon>
        <taxon>Oceanobacillus</taxon>
    </lineage>
</organism>
<feature type="transmembrane region" description="Helical" evidence="1">
    <location>
        <begin position="21"/>
        <end position="44"/>
    </location>
</feature>
<keyword evidence="1" id="KW-0472">Membrane</keyword>
<evidence type="ECO:0000256" key="1">
    <source>
        <dbReference type="SAM" id="Phobius"/>
    </source>
</evidence>
<proteinExistence type="predicted"/>
<dbReference type="Proteomes" id="UP000624041">
    <property type="component" value="Unassembled WGS sequence"/>
</dbReference>
<feature type="transmembrane region" description="Helical" evidence="1">
    <location>
        <begin position="98"/>
        <end position="121"/>
    </location>
</feature>
<keyword evidence="1" id="KW-1133">Transmembrane helix</keyword>
<reference evidence="2" key="2">
    <citation type="submission" date="2020-09" db="EMBL/GenBank/DDBJ databases">
        <authorList>
            <person name="Sun Q."/>
            <person name="Ohkuma M."/>
        </authorList>
    </citation>
    <scope>NUCLEOTIDE SEQUENCE</scope>
    <source>
        <strain evidence="2">JCM 17251</strain>
    </source>
</reference>
<keyword evidence="3" id="KW-1185">Reference proteome</keyword>
<sequence>MTDESKLWTLLITSSRKAARLGIIIPIIFALTVVITALTGVFLPDTYEGSIQVLKIGLSIGFSIILVFYLITWFSCLDFLKETKQQDIADEKLRRLIVMNRVSCIIFMIPIIFFVGLFGFFKVKTFAEGKVQKGTLDQILYHYFIDR</sequence>
<keyword evidence="1" id="KW-0812">Transmembrane</keyword>
<protein>
    <submittedName>
        <fullName evidence="2">Uncharacterized protein</fullName>
    </submittedName>
</protein>
<name>A0A918D574_9BACI</name>
<evidence type="ECO:0000313" key="3">
    <source>
        <dbReference type="Proteomes" id="UP000624041"/>
    </source>
</evidence>